<dbReference type="PANTHER" id="PTHR45749">
    <property type="match status" value="1"/>
</dbReference>
<dbReference type="InterPro" id="IPR025398">
    <property type="entry name" value="DUF4371"/>
</dbReference>
<organism evidence="3 4">
    <name type="scientific">Engystomops pustulosus</name>
    <name type="common">Tungara frog</name>
    <name type="synonym">Physalaemus pustulosus</name>
    <dbReference type="NCBI Taxonomy" id="76066"/>
    <lineage>
        <taxon>Eukaryota</taxon>
        <taxon>Metazoa</taxon>
        <taxon>Chordata</taxon>
        <taxon>Craniata</taxon>
        <taxon>Vertebrata</taxon>
        <taxon>Euteleostomi</taxon>
        <taxon>Amphibia</taxon>
        <taxon>Batrachia</taxon>
        <taxon>Anura</taxon>
        <taxon>Neobatrachia</taxon>
        <taxon>Hyloidea</taxon>
        <taxon>Leptodactylidae</taxon>
        <taxon>Leiuperinae</taxon>
        <taxon>Engystomops</taxon>
    </lineage>
</organism>
<dbReference type="InterPro" id="IPR006580">
    <property type="entry name" value="Znf_TTF"/>
</dbReference>
<gene>
    <name evidence="3" type="ORF">GDO81_018938</name>
</gene>
<proteinExistence type="predicted"/>
<evidence type="ECO:0000259" key="2">
    <source>
        <dbReference type="SMART" id="SM00597"/>
    </source>
</evidence>
<dbReference type="Proteomes" id="UP000824782">
    <property type="component" value="Unassembled WGS sequence"/>
</dbReference>
<reference evidence="3" key="1">
    <citation type="thesis" date="2020" institute="ProQuest LLC" country="789 East Eisenhower Parkway, Ann Arbor, MI, USA">
        <title>Comparative Genomics and Chromosome Evolution.</title>
        <authorList>
            <person name="Mudd A.B."/>
        </authorList>
    </citation>
    <scope>NUCLEOTIDE SEQUENCE</scope>
    <source>
        <strain evidence="3">237g6f4</strain>
        <tissue evidence="3">Blood</tissue>
    </source>
</reference>
<keyword evidence="4" id="KW-1185">Reference proteome</keyword>
<feature type="compositionally biased region" description="Polar residues" evidence="1">
    <location>
        <begin position="52"/>
        <end position="69"/>
    </location>
</feature>
<evidence type="ECO:0000313" key="4">
    <source>
        <dbReference type="Proteomes" id="UP000824782"/>
    </source>
</evidence>
<comment type="caution">
    <text evidence="3">The sequence shown here is derived from an EMBL/GenBank/DDBJ whole genome shotgun (WGS) entry which is preliminary data.</text>
</comment>
<dbReference type="PANTHER" id="PTHR45749:SF23">
    <property type="entry name" value="ZINC FINGER MYM-TYPE PROTEIN 1-LIKE"/>
    <property type="match status" value="1"/>
</dbReference>
<evidence type="ECO:0000256" key="1">
    <source>
        <dbReference type="SAM" id="MobiDB-lite"/>
    </source>
</evidence>
<sequence length="949" mass="106153">MSDRNTDRHKTPRAYESGAQKRKKAAEKTKKGKNILEHTQKLSSYFKRLKPTASTSEVSQNTLTELEGQTNEEADAACDLTTDEAADAACDLTTDEAADAACDLTTDEAADAACDLTTNEGADAAYDEAADAACDLTDDEGADAACDLTTGEAADTARDLTAEGGAEAGLEVAAMTEADSADDEMAKAKEVHDVGRSKGISSFQQCNDVGLWPKKCCSEFIYFWATEGSKRLQHCTFKQLQKSVTQRCKKRENRSMDRKCSKQLFIRKKRNGESVNRSWLCFSPSQGKVYCYVCKLITPQKENLSGEGFSDWKHAHVRMAEHEISKSHLNSVTVLGKRVSEKQSISAHLLRHSEDARAYWRHVLMRVVCTIKFLAERGLAFRGENELLNSPRNGNFMGIMELIAEFDPFLSSHLKGHAQKGRGKTNYLSSTIVEEIIKLMGQRVQQTIIDRIKQSKYYSVSVDSTPDEANIDQLTIVIRYIEGSTPKERFLTFLPNCGHTGSAIANGLLTFLEQHKVEIRDCRGQAYDNAANMCGKYKGMQAFIKEKNKLAELIPCCGHSLNLVVKAAANACPKAVHFFQFVQQLYVFFTASTHRYQILKTHLSQSGAKYSVPKPLSETRWACRADATKALVHGYHKIKDALDKIGCSTDEKDIVKNEANSLSKQMSSLDIAFLSIFWNEILNRFDATSKALQHPKLLLTTAIHLLQSLEDFVVSRRELFVEYEEKAKNLCGAEGYSEESSRRHCSSVRLNPLDYGKTPASQLSPGEKFRIGSFLPVIDRISSSLSDRISAYQVIVKRFGILSELLIASPLQISSAAQDLLAIYEEDLDSSLGNELQQFAHLVKHAKLDENLPIEQCMYELVQKDPFKSTFPNVEILLRMYMVLMVTNCSGERSFSKMKLIKNRLRSTMGQERLSNLCLLSIEHDILRELDFKDIIETFAATKARKVHL</sequence>
<accession>A0AAV6ZGD8</accession>
<protein>
    <recommendedName>
        <fullName evidence="2">TTF-type domain-containing protein</fullName>
    </recommendedName>
</protein>
<dbReference type="Pfam" id="PF14291">
    <property type="entry name" value="DUF4371"/>
    <property type="match status" value="1"/>
</dbReference>
<dbReference type="SMART" id="SM00597">
    <property type="entry name" value="ZnF_TTF"/>
    <property type="match status" value="1"/>
</dbReference>
<feature type="region of interest" description="Disordered" evidence="1">
    <location>
        <begin position="1"/>
        <end position="33"/>
    </location>
</feature>
<feature type="region of interest" description="Disordered" evidence="1">
    <location>
        <begin position="48"/>
        <end position="70"/>
    </location>
</feature>
<feature type="domain" description="TTF-type" evidence="2">
    <location>
        <begin position="264"/>
        <end position="351"/>
    </location>
</feature>
<dbReference type="Pfam" id="PF05699">
    <property type="entry name" value="Dimer_Tnp_hAT"/>
    <property type="match status" value="1"/>
</dbReference>
<name>A0AAV6ZGD8_ENGPU</name>
<evidence type="ECO:0000313" key="3">
    <source>
        <dbReference type="EMBL" id="KAG8546420.1"/>
    </source>
</evidence>
<dbReference type="AlphaFoldDB" id="A0AAV6ZGD8"/>
<dbReference type="SUPFAM" id="SSF53098">
    <property type="entry name" value="Ribonuclease H-like"/>
    <property type="match status" value="1"/>
</dbReference>
<dbReference type="EMBL" id="WNYA01001085">
    <property type="protein sequence ID" value="KAG8546420.1"/>
    <property type="molecule type" value="Genomic_DNA"/>
</dbReference>
<dbReference type="InterPro" id="IPR008906">
    <property type="entry name" value="HATC_C_dom"/>
</dbReference>
<dbReference type="GO" id="GO:0046983">
    <property type="term" value="F:protein dimerization activity"/>
    <property type="evidence" value="ECO:0007669"/>
    <property type="project" value="InterPro"/>
</dbReference>
<dbReference type="InterPro" id="IPR012337">
    <property type="entry name" value="RNaseH-like_sf"/>
</dbReference>